<dbReference type="PANTHER" id="PTHR33085">
    <property type="entry name" value="OS12G0113100 PROTEIN-RELATED"/>
    <property type="match status" value="1"/>
</dbReference>
<name>A0A835E7A8_9POAL</name>
<dbReference type="PANTHER" id="PTHR33085:SF128">
    <property type="entry name" value="DUF1618 DOMAIN-CONTAINING PROTEIN"/>
    <property type="match status" value="1"/>
</dbReference>
<gene>
    <name evidence="2" type="ORF">HU200_050789</name>
</gene>
<dbReference type="EMBL" id="JACEFO010002261">
    <property type="protein sequence ID" value="KAF8670256.1"/>
    <property type="molecule type" value="Genomic_DNA"/>
</dbReference>
<feature type="region of interest" description="Disordered" evidence="1">
    <location>
        <begin position="1"/>
        <end position="53"/>
    </location>
</feature>
<dbReference type="AlphaFoldDB" id="A0A835E7A8"/>
<feature type="compositionally biased region" description="Basic and acidic residues" evidence="1">
    <location>
        <begin position="29"/>
        <end position="53"/>
    </location>
</feature>
<organism evidence="2 3">
    <name type="scientific">Digitaria exilis</name>
    <dbReference type="NCBI Taxonomy" id="1010633"/>
    <lineage>
        <taxon>Eukaryota</taxon>
        <taxon>Viridiplantae</taxon>
        <taxon>Streptophyta</taxon>
        <taxon>Embryophyta</taxon>
        <taxon>Tracheophyta</taxon>
        <taxon>Spermatophyta</taxon>
        <taxon>Magnoliopsida</taxon>
        <taxon>Liliopsida</taxon>
        <taxon>Poales</taxon>
        <taxon>Poaceae</taxon>
        <taxon>PACMAD clade</taxon>
        <taxon>Panicoideae</taxon>
        <taxon>Panicodae</taxon>
        <taxon>Paniceae</taxon>
        <taxon>Anthephorinae</taxon>
        <taxon>Digitaria</taxon>
    </lineage>
</organism>
<evidence type="ECO:0000313" key="2">
    <source>
        <dbReference type="EMBL" id="KAF8670256.1"/>
    </source>
</evidence>
<feature type="compositionally biased region" description="Basic and acidic residues" evidence="1">
    <location>
        <begin position="7"/>
        <end position="20"/>
    </location>
</feature>
<accession>A0A835E7A8</accession>
<keyword evidence="3" id="KW-1185">Reference proteome</keyword>
<reference evidence="2" key="1">
    <citation type="submission" date="2020-07" db="EMBL/GenBank/DDBJ databases">
        <title>Genome sequence and genetic diversity analysis of an under-domesticated orphan crop, white fonio (Digitaria exilis).</title>
        <authorList>
            <person name="Bennetzen J.L."/>
            <person name="Chen S."/>
            <person name="Ma X."/>
            <person name="Wang X."/>
            <person name="Yssel A.E.J."/>
            <person name="Chaluvadi S.R."/>
            <person name="Johnson M."/>
            <person name="Gangashetty P."/>
            <person name="Hamidou F."/>
            <person name="Sanogo M.D."/>
            <person name="Zwaenepoel A."/>
            <person name="Wallace J."/>
            <person name="Van De Peer Y."/>
            <person name="Van Deynze A."/>
        </authorList>
    </citation>
    <scope>NUCLEOTIDE SEQUENCE</scope>
    <source>
        <tissue evidence="2">Leaves</tissue>
    </source>
</reference>
<evidence type="ECO:0000313" key="3">
    <source>
        <dbReference type="Proteomes" id="UP000636709"/>
    </source>
</evidence>
<comment type="caution">
    <text evidence="2">The sequence shown here is derived from an EMBL/GenBank/DDBJ whole genome shotgun (WGS) entry which is preliminary data.</text>
</comment>
<dbReference type="OrthoDB" id="659944at2759"/>
<evidence type="ECO:0000256" key="1">
    <source>
        <dbReference type="SAM" id="MobiDB-lite"/>
    </source>
</evidence>
<sequence>MLVDSDPDCKETKPRSERGHGLAWPGRDGVMKGDLPDRPSPDRCSRLSSEPDKPLLRRCSGCLTELGTSSKRPLSGSNNCSGRAAKRPAVQQRQKHLYLVVDDWERGYSIRKVDADASLDEPPPVVRIEAQHGLSWSFASHGSKIFAMCPPESSPGIPVLDTETLGVTVCASPLGRSSVKRHKPVYASVAGDRLVALLYPHLEVLGPAPPPPPPPRPLGEAEKPWAWTEIQPQPPTPFASCLVSGYALHPDGRTVFMSVKGWRDYAKSTPIRGDRNSTFALDTESFEWSYLGEWLLPFKGRAEYDSELGAWVGLCLYNEGAGHICCCDLGRDKLFDMDVDSDTDTYVGATLVYMGDSRFCLVECRRPEGYELNRSLRDARELNMATFVVKYDKEGDLRTSKHRPYGSMSYKIAHENTLDPVYRTNSLPQGK</sequence>
<protein>
    <submittedName>
        <fullName evidence="2">Uncharacterized protein</fullName>
    </submittedName>
</protein>
<dbReference type="Pfam" id="PF07893">
    <property type="entry name" value="DUF1668"/>
    <property type="match status" value="1"/>
</dbReference>
<proteinExistence type="predicted"/>
<dbReference type="Proteomes" id="UP000636709">
    <property type="component" value="Unassembled WGS sequence"/>
</dbReference>
<dbReference type="InterPro" id="IPR012871">
    <property type="entry name" value="DUF1668_ORYSA"/>
</dbReference>